<dbReference type="PANTHER" id="PTHR30383">
    <property type="entry name" value="THIOESTERASE 1/PROTEASE 1/LYSOPHOSPHOLIPASE L1"/>
    <property type="match status" value="1"/>
</dbReference>
<dbReference type="InterPro" id="IPR036514">
    <property type="entry name" value="SGNH_hydro_sf"/>
</dbReference>
<dbReference type="InterPro" id="IPR051532">
    <property type="entry name" value="Ester_Hydrolysis_Enzymes"/>
</dbReference>
<dbReference type="KEGG" id="mmab:HQ865_23300"/>
<dbReference type="AlphaFoldDB" id="A0A7D4QFA6"/>
<feature type="signal peptide" evidence="1">
    <location>
        <begin position="1"/>
        <end position="21"/>
    </location>
</feature>
<dbReference type="RefSeq" id="WP_173417213.1">
    <property type="nucleotide sequence ID" value="NZ_CP054139.1"/>
</dbReference>
<dbReference type="Gene3D" id="3.40.50.1110">
    <property type="entry name" value="SGNH hydrolase"/>
    <property type="match status" value="1"/>
</dbReference>
<organism evidence="3 4">
    <name type="scientific">Mucilaginibacter mali</name>
    <dbReference type="NCBI Taxonomy" id="2740462"/>
    <lineage>
        <taxon>Bacteria</taxon>
        <taxon>Pseudomonadati</taxon>
        <taxon>Bacteroidota</taxon>
        <taxon>Sphingobacteriia</taxon>
        <taxon>Sphingobacteriales</taxon>
        <taxon>Sphingobacteriaceae</taxon>
        <taxon>Mucilaginibacter</taxon>
    </lineage>
</organism>
<evidence type="ECO:0000313" key="3">
    <source>
        <dbReference type="EMBL" id="QKJ32564.1"/>
    </source>
</evidence>
<dbReference type="InterPro" id="IPR013830">
    <property type="entry name" value="SGNH_hydro"/>
</dbReference>
<dbReference type="SUPFAM" id="SSF52266">
    <property type="entry name" value="SGNH hydrolase"/>
    <property type="match status" value="1"/>
</dbReference>
<name>A0A7D4QFA6_9SPHI</name>
<keyword evidence="1" id="KW-0732">Signal</keyword>
<dbReference type="PANTHER" id="PTHR30383:SF29">
    <property type="entry name" value="SGNH HYDROLASE-TYPE ESTERASE DOMAIN-CONTAINING PROTEIN"/>
    <property type="match status" value="1"/>
</dbReference>
<protein>
    <recommendedName>
        <fullName evidence="2">SGNH hydrolase-type esterase domain-containing protein</fullName>
    </recommendedName>
</protein>
<sequence length="231" mass="25307">MKNKMRLMVVLLSLLPFLSHAQGTALSDKKLNIFTLGDSNGTFPHSWPIQLKTALPNATVFNISKSGRTIGFINLNDTTANSLMVIDGNLKKAADATGDRPYDFVVMELGTNDAKAIFDPRQQEVPGNLETLIKKIKNCPYPTINKAKIIIISPPPYGSKTDTQEKYIGGNKRVEAMSKSFEKIAKKNGCLFVNGHKTPGLDMETMSTDGLHMDAVASRKLIEPVVALMVK</sequence>
<reference evidence="3 4" key="1">
    <citation type="submission" date="2020-05" db="EMBL/GenBank/DDBJ databases">
        <title>Mucilaginibacter mali sp. nov.</title>
        <authorList>
            <person name="Kim H.S."/>
            <person name="Lee K.C."/>
            <person name="Suh M.K."/>
            <person name="Kim J.-S."/>
            <person name="Han K.-I."/>
            <person name="Eom M.K."/>
            <person name="Shin Y.K."/>
            <person name="Lee J.-S."/>
        </authorList>
    </citation>
    <scope>NUCLEOTIDE SEQUENCE [LARGE SCALE GENOMIC DNA]</scope>
    <source>
        <strain evidence="3 4">G2-14</strain>
    </source>
</reference>
<feature type="chain" id="PRO_5028869469" description="SGNH hydrolase-type esterase domain-containing protein" evidence="1">
    <location>
        <begin position="22"/>
        <end position="231"/>
    </location>
</feature>
<gene>
    <name evidence="3" type="ORF">HQ865_23300</name>
</gene>
<feature type="domain" description="SGNH hydrolase-type esterase" evidence="2">
    <location>
        <begin position="40"/>
        <end position="215"/>
    </location>
</feature>
<keyword evidence="4" id="KW-1185">Reference proteome</keyword>
<evidence type="ECO:0000259" key="2">
    <source>
        <dbReference type="Pfam" id="PF13472"/>
    </source>
</evidence>
<dbReference type="EMBL" id="CP054139">
    <property type="protein sequence ID" value="QKJ32564.1"/>
    <property type="molecule type" value="Genomic_DNA"/>
</dbReference>
<dbReference type="Pfam" id="PF13472">
    <property type="entry name" value="Lipase_GDSL_2"/>
    <property type="match status" value="1"/>
</dbReference>
<dbReference type="GO" id="GO:0016788">
    <property type="term" value="F:hydrolase activity, acting on ester bonds"/>
    <property type="evidence" value="ECO:0007669"/>
    <property type="project" value="UniProtKB-ARBA"/>
</dbReference>
<accession>A0A7D4QFA6</accession>
<proteinExistence type="predicted"/>
<evidence type="ECO:0000256" key="1">
    <source>
        <dbReference type="SAM" id="SignalP"/>
    </source>
</evidence>
<evidence type="ECO:0000313" key="4">
    <source>
        <dbReference type="Proteomes" id="UP000505355"/>
    </source>
</evidence>
<dbReference type="Proteomes" id="UP000505355">
    <property type="component" value="Chromosome"/>
</dbReference>